<evidence type="ECO:0000313" key="1">
    <source>
        <dbReference type="EMBL" id="MQP12079.1"/>
    </source>
</evidence>
<dbReference type="EMBL" id="VZAD01000068">
    <property type="protein sequence ID" value="MQP12079.1"/>
    <property type="molecule type" value="Genomic_DNA"/>
</dbReference>
<evidence type="ECO:0000313" key="2">
    <source>
        <dbReference type="Proteomes" id="UP000384372"/>
    </source>
</evidence>
<organism evidence="1 2">
    <name type="scientific">Segatella copri</name>
    <dbReference type="NCBI Taxonomy" id="165179"/>
    <lineage>
        <taxon>Bacteria</taxon>
        <taxon>Pseudomonadati</taxon>
        <taxon>Bacteroidota</taxon>
        <taxon>Bacteroidia</taxon>
        <taxon>Bacteroidales</taxon>
        <taxon>Prevotellaceae</taxon>
        <taxon>Segatella</taxon>
    </lineage>
</organism>
<keyword evidence="2" id="KW-1185">Reference proteome</keyword>
<dbReference type="AlphaFoldDB" id="A0A6A7WC63"/>
<reference evidence="1 2" key="1">
    <citation type="submission" date="2019-09" db="EMBL/GenBank/DDBJ databases">
        <title>Distinct polysaccharide growth profiles of human intestinal Prevotella copri isolates.</title>
        <authorList>
            <person name="Fehlner-Peach H."/>
            <person name="Magnabosco C."/>
            <person name="Raghavan V."/>
            <person name="Scher J.U."/>
            <person name="Tett A."/>
            <person name="Cox L.M."/>
            <person name="Gottsegen C."/>
            <person name="Watters A."/>
            <person name="Wiltshire- Gordon J.D."/>
            <person name="Segata N."/>
            <person name="Bonneau R."/>
            <person name="Littman D.R."/>
        </authorList>
    </citation>
    <scope>NUCLEOTIDE SEQUENCE [LARGE SCALE GENOMIC DNA]</scope>
    <source>
        <strain evidence="2">iAQ1173</strain>
    </source>
</reference>
<name>A0A6A7WC63_9BACT</name>
<sequence length="182" mass="21607">MKRLFVKTTFFVLLGICFLSCNKRDGKTITLMPSLYIKSYDVTYKSDSIIIKENSKEKKGKKNVKWNLYRHDDEFYLTGEYGKFLFLSNKHNMDSIIEKNDYLPIHIIIKKINDSLYVSSLSRMVVDKALVLEVLYNKDYSIRQIRHETVWTDYVPKKQHALEYVPILFKSKQTKNNDVIKF</sequence>
<proteinExistence type="predicted"/>
<comment type="caution">
    <text evidence="1">The sequence shown here is derived from an EMBL/GenBank/DDBJ whole genome shotgun (WGS) entry which is preliminary data.</text>
</comment>
<dbReference type="Proteomes" id="UP000384372">
    <property type="component" value="Unassembled WGS sequence"/>
</dbReference>
<dbReference type="RefSeq" id="WP_158463744.1">
    <property type="nucleotide sequence ID" value="NZ_VZAD01000068.1"/>
</dbReference>
<accession>A0A6A7WC63</accession>
<protein>
    <submittedName>
        <fullName evidence="1">Uncharacterized protein</fullName>
    </submittedName>
</protein>
<gene>
    <name evidence="1" type="ORF">F7D20_08955</name>
</gene>